<evidence type="ECO:0000313" key="1">
    <source>
        <dbReference type="EMBL" id="KKL83651.1"/>
    </source>
</evidence>
<organism evidence="1">
    <name type="scientific">marine sediment metagenome</name>
    <dbReference type="NCBI Taxonomy" id="412755"/>
    <lineage>
        <taxon>unclassified sequences</taxon>
        <taxon>metagenomes</taxon>
        <taxon>ecological metagenomes</taxon>
    </lineage>
</organism>
<proteinExistence type="predicted"/>
<dbReference type="AlphaFoldDB" id="A0A0F9FZF6"/>
<gene>
    <name evidence="1" type="ORF">LCGC14_1972620</name>
</gene>
<comment type="caution">
    <text evidence="1">The sequence shown here is derived from an EMBL/GenBank/DDBJ whole genome shotgun (WGS) entry which is preliminary data.</text>
</comment>
<name>A0A0F9FZF6_9ZZZZ</name>
<protein>
    <submittedName>
        <fullName evidence="1">Uncharacterized protein</fullName>
    </submittedName>
</protein>
<dbReference type="EMBL" id="LAZR01021923">
    <property type="protein sequence ID" value="KKL83651.1"/>
    <property type="molecule type" value="Genomic_DNA"/>
</dbReference>
<sequence length="76" mass="8909">MKLHVDISGKVTKRRDLGINTYGKPVLSRNSPRKVWSPRFITDWRSLKAFVFHRLAYHWQVPLGLAKWACGRYIAL</sequence>
<reference evidence="1" key="1">
    <citation type="journal article" date="2015" name="Nature">
        <title>Complex archaea that bridge the gap between prokaryotes and eukaryotes.</title>
        <authorList>
            <person name="Spang A."/>
            <person name="Saw J.H."/>
            <person name="Jorgensen S.L."/>
            <person name="Zaremba-Niedzwiedzka K."/>
            <person name="Martijn J."/>
            <person name="Lind A.E."/>
            <person name="van Eijk R."/>
            <person name="Schleper C."/>
            <person name="Guy L."/>
            <person name="Ettema T.J."/>
        </authorList>
    </citation>
    <scope>NUCLEOTIDE SEQUENCE</scope>
</reference>
<accession>A0A0F9FZF6</accession>